<feature type="transmembrane region" description="Helical" evidence="5">
    <location>
        <begin position="375"/>
        <end position="397"/>
    </location>
</feature>
<name>A0A1V9ZCP4_9STRA</name>
<comment type="caution">
    <text evidence="7">The sequence shown here is derived from an EMBL/GenBank/DDBJ whole genome shotgun (WGS) entry which is preliminary data.</text>
</comment>
<feature type="transmembrane region" description="Helical" evidence="5">
    <location>
        <begin position="149"/>
        <end position="167"/>
    </location>
</feature>
<dbReference type="AlphaFoldDB" id="A0A1V9ZCP4"/>
<dbReference type="InterPro" id="IPR013057">
    <property type="entry name" value="AA_transpt_TM"/>
</dbReference>
<proteinExistence type="predicted"/>
<feature type="transmembrane region" description="Helical" evidence="5">
    <location>
        <begin position="40"/>
        <end position="58"/>
    </location>
</feature>
<keyword evidence="4 5" id="KW-0472">Membrane</keyword>
<dbReference type="Pfam" id="PF01490">
    <property type="entry name" value="Aa_trans"/>
    <property type="match status" value="1"/>
</dbReference>
<evidence type="ECO:0000313" key="8">
    <source>
        <dbReference type="Proteomes" id="UP000243217"/>
    </source>
</evidence>
<dbReference type="Proteomes" id="UP000243217">
    <property type="component" value="Unassembled WGS sequence"/>
</dbReference>
<evidence type="ECO:0000256" key="5">
    <source>
        <dbReference type="SAM" id="Phobius"/>
    </source>
</evidence>
<evidence type="ECO:0000256" key="3">
    <source>
        <dbReference type="ARBA" id="ARBA00022989"/>
    </source>
</evidence>
<accession>A0A1V9ZCP4</accession>
<protein>
    <submittedName>
        <fullName evidence="7">Amino Acid/Auxin Permease (AAAP) Family</fullName>
    </submittedName>
</protein>
<evidence type="ECO:0000256" key="2">
    <source>
        <dbReference type="ARBA" id="ARBA00022692"/>
    </source>
</evidence>
<dbReference type="PANTHER" id="PTHR22950:SF349">
    <property type="entry name" value="AMINO ACID TRANSPORTER TRANSMEMBRANE DOMAIN-CONTAINING PROTEIN"/>
    <property type="match status" value="1"/>
</dbReference>
<feature type="transmembrane region" description="Helical" evidence="5">
    <location>
        <begin position="248"/>
        <end position="268"/>
    </location>
</feature>
<dbReference type="STRING" id="74557.A0A1V9ZCP4"/>
<feature type="transmembrane region" description="Helical" evidence="5">
    <location>
        <begin position="297"/>
        <end position="323"/>
    </location>
</feature>
<dbReference type="GO" id="GO:0015179">
    <property type="term" value="F:L-amino acid transmembrane transporter activity"/>
    <property type="evidence" value="ECO:0007669"/>
    <property type="project" value="TreeGrafter"/>
</dbReference>
<feature type="transmembrane region" description="Helical" evidence="5">
    <location>
        <begin position="12"/>
        <end position="33"/>
    </location>
</feature>
<evidence type="ECO:0000256" key="1">
    <source>
        <dbReference type="ARBA" id="ARBA00004141"/>
    </source>
</evidence>
<feature type="transmembrane region" description="Helical" evidence="5">
    <location>
        <begin position="174"/>
        <end position="194"/>
    </location>
</feature>
<gene>
    <name evidence="7" type="ORF">THRCLA_07635</name>
</gene>
<dbReference type="GO" id="GO:0005774">
    <property type="term" value="C:vacuolar membrane"/>
    <property type="evidence" value="ECO:0007669"/>
    <property type="project" value="TreeGrafter"/>
</dbReference>
<keyword evidence="8" id="KW-1185">Reference proteome</keyword>
<evidence type="ECO:0000259" key="6">
    <source>
        <dbReference type="Pfam" id="PF01490"/>
    </source>
</evidence>
<keyword evidence="2 5" id="KW-0812">Transmembrane</keyword>
<feature type="transmembrane region" description="Helical" evidence="5">
    <location>
        <begin position="214"/>
        <end position="236"/>
    </location>
</feature>
<dbReference type="PANTHER" id="PTHR22950">
    <property type="entry name" value="AMINO ACID TRANSPORTER"/>
    <property type="match status" value="1"/>
</dbReference>
<keyword evidence="3 5" id="KW-1133">Transmembrane helix</keyword>
<reference evidence="7 8" key="1">
    <citation type="journal article" date="2014" name="Genome Biol. Evol.">
        <title>The secreted proteins of Achlya hypogyna and Thraustotheca clavata identify the ancestral oomycete secretome and reveal gene acquisitions by horizontal gene transfer.</title>
        <authorList>
            <person name="Misner I."/>
            <person name="Blouin N."/>
            <person name="Leonard G."/>
            <person name="Richards T.A."/>
            <person name="Lane C.E."/>
        </authorList>
    </citation>
    <scope>NUCLEOTIDE SEQUENCE [LARGE SCALE GENOMIC DNA]</scope>
    <source>
        <strain evidence="7 8">ATCC 34112</strain>
    </source>
</reference>
<feature type="transmembrane region" description="Helical" evidence="5">
    <location>
        <begin position="434"/>
        <end position="456"/>
    </location>
</feature>
<dbReference type="EMBL" id="JNBS01002054">
    <property type="protein sequence ID" value="OQR95707.1"/>
    <property type="molecule type" value="Genomic_DNA"/>
</dbReference>
<organism evidence="7 8">
    <name type="scientific">Thraustotheca clavata</name>
    <dbReference type="NCBI Taxonomy" id="74557"/>
    <lineage>
        <taxon>Eukaryota</taxon>
        <taxon>Sar</taxon>
        <taxon>Stramenopiles</taxon>
        <taxon>Oomycota</taxon>
        <taxon>Saprolegniomycetes</taxon>
        <taxon>Saprolegniales</taxon>
        <taxon>Achlyaceae</taxon>
        <taxon>Thraustotheca</taxon>
    </lineage>
</organism>
<dbReference type="OrthoDB" id="67190at2759"/>
<evidence type="ECO:0000313" key="7">
    <source>
        <dbReference type="EMBL" id="OQR95707.1"/>
    </source>
</evidence>
<feature type="transmembrane region" description="Helical" evidence="5">
    <location>
        <begin position="403"/>
        <end position="422"/>
    </location>
</feature>
<sequence length="494" mass="54007">MGCFPGKATNEMANLVLTFQFFLASSTIVFLTLEDLKISFNLFCVVYGIGTLGMPANYARAGYYWATAAVFLMAAINLYSTVCVSKVMLAAPKYVKTYGDMGEWVYGKPGRYLTTLSQLLVCCMVPIAFLVLGGSLLDVLFPDTFNAQTWIVLMALSLLPICMMPSLKESAGTAAAGALGTLLADFVALYVLLHSMGGIPEGLSPPSPALTFDGVTSVFGNLSLGYSAGVVIPALQREHTHPERMPRVILFTLGVCSVLFLFISIAGVHNVGCQIPGNLLFAITGTKLGFTAPKGGIVLAFLFMQLHCTVAFAVILFPTFYIFERIILGFHKQNFTLEPEANYVDLETPADKDVIEKAQELNEEKPIIYATPRDYLKACIMRFVQVAICTVIAIVWKDHFNDLLNFVGASSTALGCMILPVLFHLKTFHKTMGLFEKICSVSILVAIAFLAVYVSIQTGKALFTPTDSDPTVVFPYCPAEYQKMVYTNTTYYKH</sequence>
<evidence type="ECO:0000256" key="4">
    <source>
        <dbReference type="ARBA" id="ARBA00023136"/>
    </source>
</evidence>
<feature type="transmembrane region" description="Helical" evidence="5">
    <location>
        <begin position="64"/>
        <end position="91"/>
    </location>
</feature>
<comment type="subcellular location">
    <subcellularLocation>
        <location evidence="1">Membrane</location>
        <topology evidence="1">Multi-pass membrane protein</topology>
    </subcellularLocation>
</comment>
<feature type="transmembrane region" description="Helical" evidence="5">
    <location>
        <begin position="112"/>
        <end position="137"/>
    </location>
</feature>
<feature type="domain" description="Amino acid transporter transmembrane" evidence="6">
    <location>
        <begin position="38"/>
        <end position="457"/>
    </location>
</feature>